<dbReference type="Proteomes" id="UP000237347">
    <property type="component" value="Unassembled WGS sequence"/>
</dbReference>
<dbReference type="GO" id="GO:0005886">
    <property type="term" value="C:plasma membrane"/>
    <property type="evidence" value="ECO:0007669"/>
    <property type="project" value="TreeGrafter"/>
</dbReference>
<accession>A0AAW0LJP7</accession>
<dbReference type="PANTHER" id="PTHR31650">
    <property type="entry name" value="O-ACYLTRANSFERASE (WSD1-LIKE) FAMILY PROTEIN"/>
    <property type="match status" value="1"/>
</dbReference>
<dbReference type="GO" id="GO:0019432">
    <property type="term" value="P:triglyceride biosynthetic process"/>
    <property type="evidence" value="ECO:0007669"/>
    <property type="project" value="TreeGrafter"/>
</dbReference>
<organism evidence="1 2">
    <name type="scientific">Quercus suber</name>
    <name type="common">Cork oak</name>
    <dbReference type="NCBI Taxonomy" id="58331"/>
    <lineage>
        <taxon>Eukaryota</taxon>
        <taxon>Viridiplantae</taxon>
        <taxon>Streptophyta</taxon>
        <taxon>Embryophyta</taxon>
        <taxon>Tracheophyta</taxon>
        <taxon>Spermatophyta</taxon>
        <taxon>Magnoliopsida</taxon>
        <taxon>eudicotyledons</taxon>
        <taxon>Gunneridae</taxon>
        <taxon>Pentapetalae</taxon>
        <taxon>rosids</taxon>
        <taxon>fabids</taxon>
        <taxon>Fagales</taxon>
        <taxon>Fagaceae</taxon>
        <taxon>Quercus</taxon>
    </lineage>
</organism>
<sequence>MPHLKAQTQSPSLRLWLSAAFFSLANGNQNNTINDVIIGIIFFGTWLYVQEISQKSSKADSTTIVFLSTRTVRGYKSVKEMVKPESDTPWGNQIGLLHVSIPKFTNLKSSNPLEFVSTQNNQEEEKLFICILHWLPIVNYEETKRP</sequence>
<evidence type="ECO:0000313" key="2">
    <source>
        <dbReference type="Proteomes" id="UP000237347"/>
    </source>
</evidence>
<gene>
    <name evidence="1" type="ORF">CFP56_041701</name>
</gene>
<dbReference type="EMBL" id="PKMF04000086">
    <property type="protein sequence ID" value="KAK7851535.1"/>
    <property type="molecule type" value="Genomic_DNA"/>
</dbReference>
<proteinExistence type="predicted"/>
<dbReference type="AlphaFoldDB" id="A0AAW0LJP7"/>
<keyword evidence="2" id="KW-1185">Reference proteome</keyword>
<dbReference type="InterPro" id="IPR045034">
    <property type="entry name" value="O-acyltransferase_WSD1-like"/>
</dbReference>
<name>A0AAW0LJP7_QUESU</name>
<evidence type="ECO:0000313" key="1">
    <source>
        <dbReference type="EMBL" id="KAK7851535.1"/>
    </source>
</evidence>
<dbReference type="PANTHER" id="PTHR31650:SF34">
    <property type="entry name" value="O-ACYLTRANSFERASE WSD1-LIKE ISOFORM X1"/>
    <property type="match status" value="1"/>
</dbReference>
<reference evidence="1 2" key="1">
    <citation type="journal article" date="2018" name="Sci. Data">
        <title>The draft genome sequence of cork oak.</title>
        <authorList>
            <person name="Ramos A.M."/>
            <person name="Usie A."/>
            <person name="Barbosa P."/>
            <person name="Barros P.M."/>
            <person name="Capote T."/>
            <person name="Chaves I."/>
            <person name="Simoes F."/>
            <person name="Abreu I."/>
            <person name="Carrasquinho I."/>
            <person name="Faro C."/>
            <person name="Guimaraes J.B."/>
            <person name="Mendonca D."/>
            <person name="Nobrega F."/>
            <person name="Rodrigues L."/>
            <person name="Saibo N.J.M."/>
            <person name="Varela M.C."/>
            <person name="Egas C."/>
            <person name="Matos J."/>
            <person name="Miguel C.M."/>
            <person name="Oliveira M.M."/>
            <person name="Ricardo C.P."/>
            <person name="Goncalves S."/>
        </authorList>
    </citation>
    <scope>NUCLEOTIDE SEQUENCE [LARGE SCALE GENOMIC DNA]</scope>
    <source>
        <strain evidence="2">cv. HL8</strain>
    </source>
</reference>
<dbReference type="GO" id="GO:0008374">
    <property type="term" value="F:O-acyltransferase activity"/>
    <property type="evidence" value="ECO:0007669"/>
    <property type="project" value="InterPro"/>
</dbReference>
<protein>
    <submittedName>
        <fullName evidence="1">Uncharacterized protein</fullName>
    </submittedName>
</protein>
<comment type="caution">
    <text evidence="1">The sequence shown here is derived from an EMBL/GenBank/DDBJ whole genome shotgun (WGS) entry which is preliminary data.</text>
</comment>